<organism evidence="1 2">
    <name type="scientific">Vulgatibacter incomptus</name>
    <dbReference type="NCBI Taxonomy" id="1391653"/>
    <lineage>
        <taxon>Bacteria</taxon>
        <taxon>Pseudomonadati</taxon>
        <taxon>Myxococcota</taxon>
        <taxon>Myxococcia</taxon>
        <taxon>Myxococcales</taxon>
        <taxon>Cystobacterineae</taxon>
        <taxon>Vulgatibacteraceae</taxon>
        <taxon>Vulgatibacter</taxon>
    </lineage>
</organism>
<accession>A0A0K1PDI1</accession>
<evidence type="ECO:0008006" key="3">
    <source>
        <dbReference type="Google" id="ProtNLM"/>
    </source>
</evidence>
<dbReference type="RefSeq" id="WP_050725523.1">
    <property type="nucleotide sequence ID" value="NZ_CP012332.1"/>
</dbReference>
<proteinExistence type="predicted"/>
<dbReference type="EMBL" id="CP012332">
    <property type="protein sequence ID" value="AKU91174.1"/>
    <property type="molecule type" value="Genomic_DNA"/>
</dbReference>
<dbReference type="OrthoDB" id="9799416at2"/>
<protein>
    <recommendedName>
        <fullName evidence="3">DUF3703 domain-containing protein</fullName>
    </recommendedName>
</protein>
<gene>
    <name evidence="1" type="ORF">AKJ08_1561</name>
</gene>
<dbReference type="Proteomes" id="UP000055590">
    <property type="component" value="Chromosome"/>
</dbReference>
<keyword evidence="2" id="KW-1185">Reference proteome</keyword>
<evidence type="ECO:0000313" key="1">
    <source>
        <dbReference type="EMBL" id="AKU91174.1"/>
    </source>
</evidence>
<dbReference type="STRING" id="1391653.AKJ08_1561"/>
<dbReference type="KEGG" id="vin:AKJ08_1561"/>
<name>A0A0K1PDI1_9BACT</name>
<dbReference type="AlphaFoldDB" id="A0A0K1PDI1"/>
<dbReference type="InterPro" id="IPR022172">
    <property type="entry name" value="DUF3703"/>
</dbReference>
<dbReference type="Pfam" id="PF12487">
    <property type="entry name" value="DUF3703"/>
    <property type="match status" value="1"/>
</dbReference>
<evidence type="ECO:0000313" key="2">
    <source>
        <dbReference type="Proteomes" id="UP000055590"/>
    </source>
</evidence>
<reference evidence="1 2" key="1">
    <citation type="submission" date="2015-08" db="EMBL/GenBank/DDBJ databases">
        <authorList>
            <person name="Babu N.S."/>
            <person name="Beckwith C.J."/>
            <person name="Beseler K.G."/>
            <person name="Brison A."/>
            <person name="Carone J.V."/>
            <person name="Caskin T.P."/>
            <person name="Diamond M."/>
            <person name="Durham M.E."/>
            <person name="Foxe J.M."/>
            <person name="Go M."/>
            <person name="Henderson B.A."/>
            <person name="Jones I.B."/>
            <person name="McGettigan J.A."/>
            <person name="Micheletti S.J."/>
            <person name="Nasrallah M.E."/>
            <person name="Ortiz D."/>
            <person name="Piller C.R."/>
            <person name="Privatt S.R."/>
            <person name="Schneider S.L."/>
            <person name="Sharp S."/>
            <person name="Smith T.C."/>
            <person name="Stanton J.D."/>
            <person name="Ullery H.E."/>
            <person name="Wilson R.J."/>
            <person name="Serrano M.G."/>
            <person name="Buck G."/>
            <person name="Lee V."/>
            <person name="Wang Y."/>
            <person name="Carvalho R."/>
            <person name="Voegtly L."/>
            <person name="Shi R."/>
            <person name="Duckworth R."/>
            <person name="Johnson A."/>
            <person name="Loviza R."/>
            <person name="Walstead R."/>
            <person name="Shah Z."/>
            <person name="Kiflezghi M."/>
            <person name="Wade K."/>
            <person name="Ball S.L."/>
            <person name="Bradley K.W."/>
            <person name="Asai D.J."/>
            <person name="Bowman C.A."/>
            <person name="Russell D.A."/>
            <person name="Pope W.H."/>
            <person name="Jacobs-Sera D."/>
            <person name="Hendrix R.W."/>
            <person name="Hatfull G.F."/>
        </authorList>
    </citation>
    <scope>NUCLEOTIDE SEQUENCE [LARGE SCALE GENOMIC DNA]</scope>
    <source>
        <strain evidence="1 2">DSM 27710</strain>
    </source>
</reference>
<sequence length="172" mass="18447">MYIAKILGEEEATLGDTVTPEQLTQAQVVQVLCAKAAADLVACPTRKIGDAMNGKQKEAFELAIYTARARMRKACWDEAFAQLERAHVLGQRFVWPHVVSHWLMMRVELARRAPIAALGQVVRIALGAAGSAMGLVPMGNTGGSNVSMFQQMPIAPELQALMEDGGGEAAKG</sequence>